<evidence type="ECO:0000313" key="6">
    <source>
        <dbReference type="EMBL" id="MBI9114193.1"/>
    </source>
</evidence>
<dbReference type="GO" id="GO:0050661">
    <property type="term" value="F:NADP binding"/>
    <property type="evidence" value="ECO:0007669"/>
    <property type="project" value="InterPro"/>
</dbReference>
<dbReference type="SUPFAM" id="SSF51905">
    <property type="entry name" value="FAD/NAD(P)-binding domain"/>
    <property type="match status" value="2"/>
</dbReference>
<comment type="similarity">
    <text evidence="1">Belongs to the FAD-binding monooxygenase family.</text>
</comment>
<dbReference type="EMBL" id="JAEINH010000003">
    <property type="protein sequence ID" value="MBI9114193.1"/>
    <property type="molecule type" value="Genomic_DNA"/>
</dbReference>
<dbReference type="GO" id="GO:0004499">
    <property type="term" value="F:N,N-dimethylaniline monooxygenase activity"/>
    <property type="evidence" value="ECO:0007669"/>
    <property type="project" value="InterPro"/>
</dbReference>
<keyword evidence="4" id="KW-0560">Oxidoreductase</keyword>
<keyword evidence="2" id="KW-0285">Flavoprotein</keyword>
<sequence>MESISDSSTSGASGSIDGAPETACICSTSTSRVGIIALFLCCRALGRPLVGSAAAVPRQPSCNPVRATGPQEPAPPAAAALLTVVLRSEDTIGLAAGRDEARPLRRRGHDVDEPSADEARRTNSGGAPSGHAPGRPGDVPHTRVAIVGAGFSGLGTAIRLLAAGRDDFVVLERAEDVGGTWRENDYPGAACDVMSLLYSYSFAPSTEWRRTFGTRSEILEYLRRTTDAFGLRPHIRFGHALERARWDDDRKLWHVTTSRGAWTADVLVLGTGYLSEPAVPDLPGLEGFEGTVVHSSRWDPTLDVRGKRVAVVGTGASAIQIIPSIQPDVASLTVYQRTPAWVAPKPDKAIGPGQLWLRRNVPGYQRFRREFNKRGREIVVGLMARPDLMRKTLQSSALAHLHATVPEGPLRDALTPDYVAGCKRVLFSNTYYQALTSPGVDVVAAGVDSVHGSSVLAGDDVRDVDVLVFATGFRSVERPVARLVEGADGRTLAEHWAGGASAYLGSTVAGFPNLFLVLGPNTALGHSSQTVMIEAQVGYLLSALRCMDDRSVAAFEVRTEVQDRFDAMLRRRFTGTVWEDGGCRSWYADASGRNPSVWPMTTARFARMTKSFVPSDYQLTTVSARARDLVTER</sequence>
<feature type="region of interest" description="Disordered" evidence="5">
    <location>
        <begin position="54"/>
        <end position="74"/>
    </location>
</feature>
<keyword evidence="7" id="KW-1185">Reference proteome</keyword>
<feature type="region of interest" description="Disordered" evidence="5">
    <location>
        <begin position="96"/>
        <end position="141"/>
    </location>
</feature>
<reference evidence="6" key="1">
    <citation type="submission" date="2020-12" db="EMBL/GenBank/DDBJ databases">
        <title>Sanguibacter suaedae sp. nov., isolated from Suaeda aralocaspica.</title>
        <authorList>
            <person name="Ma Q."/>
        </authorList>
    </citation>
    <scope>NUCLEOTIDE SEQUENCE</scope>
    <source>
        <strain evidence="6">YZGR15</strain>
    </source>
</reference>
<dbReference type="PANTHER" id="PTHR42877">
    <property type="entry name" value="L-ORNITHINE N(5)-MONOOXYGENASE-RELATED"/>
    <property type="match status" value="1"/>
</dbReference>
<evidence type="ECO:0000256" key="1">
    <source>
        <dbReference type="ARBA" id="ARBA00010139"/>
    </source>
</evidence>
<evidence type="ECO:0000256" key="4">
    <source>
        <dbReference type="ARBA" id="ARBA00023002"/>
    </source>
</evidence>
<proteinExistence type="inferred from homology"/>
<dbReference type="Gene3D" id="3.50.50.60">
    <property type="entry name" value="FAD/NAD(P)-binding domain"/>
    <property type="match status" value="2"/>
</dbReference>
<dbReference type="InterPro" id="IPR036188">
    <property type="entry name" value="FAD/NAD-bd_sf"/>
</dbReference>
<dbReference type="Proteomes" id="UP000602087">
    <property type="component" value="Unassembled WGS sequence"/>
</dbReference>
<organism evidence="6 7">
    <name type="scientific">Sanguibacter suaedae</name>
    <dbReference type="NCBI Taxonomy" id="2795737"/>
    <lineage>
        <taxon>Bacteria</taxon>
        <taxon>Bacillati</taxon>
        <taxon>Actinomycetota</taxon>
        <taxon>Actinomycetes</taxon>
        <taxon>Micrococcales</taxon>
        <taxon>Sanguibacteraceae</taxon>
        <taxon>Sanguibacter</taxon>
    </lineage>
</organism>
<keyword evidence="3" id="KW-0274">FAD</keyword>
<feature type="compositionally biased region" description="Basic and acidic residues" evidence="5">
    <location>
        <begin position="97"/>
        <end position="121"/>
    </location>
</feature>
<protein>
    <submittedName>
        <fullName evidence="6">NAD(P)-binding domain-containing protein</fullName>
    </submittedName>
</protein>
<dbReference type="InterPro" id="IPR051209">
    <property type="entry name" value="FAD-bind_Monooxygenase_sf"/>
</dbReference>
<dbReference type="AlphaFoldDB" id="A0A934M924"/>
<dbReference type="GO" id="GO:0050660">
    <property type="term" value="F:flavin adenine dinucleotide binding"/>
    <property type="evidence" value="ECO:0007669"/>
    <property type="project" value="InterPro"/>
</dbReference>
<evidence type="ECO:0000313" key="7">
    <source>
        <dbReference type="Proteomes" id="UP000602087"/>
    </source>
</evidence>
<evidence type="ECO:0000256" key="3">
    <source>
        <dbReference type="ARBA" id="ARBA00022827"/>
    </source>
</evidence>
<dbReference type="PANTHER" id="PTHR42877:SF4">
    <property type="entry name" value="FAD_NAD(P)-BINDING DOMAIN-CONTAINING PROTEIN-RELATED"/>
    <property type="match status" value="1"/>
</dbReference>
<comment type="caution">
    <text evidence="6">The sequence shown here is derived from an EMBL/GenBank/DDBJ whole genome shotgun (WGS) entry which is preliminary data.</text>
</comment>
<gene>
    <name evidence="6" type="ORF">JAV76_04085</name>
</gene>
<dbReference type="Pfam" id="PF00743">
    <property type="entry name" value="FMO-like"/>
    <property type="match status" value="1"/>
</dbReference>
<name>A0A934M924_9MICO</name>
<accession>A0A934M924</accession>
<evidence type="ECO:0000256" key="5">
    <source>
        <dbReference type="SAM" id="MobiDB-lite"/>
    </source>
</evidence>
<evidence type="ECO:0000256" key="2">
    <source>
        <dbReference type="ARBA" id="ARBA00022630"/>
    </source>
</evidence>
<dbReference type="InterPro" id="IPR020946">
    <property type="entry name" value="Flavin_mOase-like"/>
</dbReference>